<name>W4K1S4_HETIT</name>
<dbReference type="GO" id="GO:0005886">
    <property type="term" value="C:plasma membrane"/>
    <property type="evidence" value="ECO:0007669"/>
    <property type="project" value="TreeGrafter"/>
</dbReference>
<gene>
    <name evidence="9" type="ORF">HETIRDRAFT_323027</name>
</gene>
<evidence type="ECO:0000313" key="9">
    <source>
        <dbReference type="EMBL" id="ETW79051.1"/>
    </source>
</evidence>
<organism evidence="9 10">
    <name type="scientific">Heterobasidion irregulare (strain TC 32-1)</name>
    <dbReference type="NCBI Taxonomy" id="747525"/>
    <lineage>
        <taxon>Eukaryota</taxon>
        <taxon>Fungi</taxon>
        <taxon>Dikarya</taxon>
        <taxon>Basidiomycota</taxon>
        <taxon>Agaricomycotina</taxon>
        <taxon>Agaricomycetes</taxon>
        <taxon>Russulales</taxon>
        <taxon>Bondarzewiaceae</taxon>
        <taxon>Heterobasidion</taxon>
        <taxon>Heterobasidion annosum species complex</taxon>
    </lineage>
</organism>
<dbReference type="GO" id="GO:0072546">
    <property type="term" value="C:EMC complex"/>
    <property type="evidence" value="ECO:0007669"/>
    <property type="project" value="TreeGrafter"/>
</dbReference>
<dbReference type="GeneID" id="20670935"/>
<evidence type="ECO:0000256" key="1">
    <source>
        <dbReference type="ARBA" id="ARBA00004477"/>
    </source>
</evidence>
<evidence type="ECO:0000256" key="5">
    <source>
        <dbReference type="ARBA" id="ARBA00022824"/>
    </source>
</evidence>
<keyword evidence="6 8" id="KW-1133">Transmembrane helix</keyword>
<dbReference type="RefSeq" id="XP_009549322.1">
    <property type="nucleotide sequence ID" value="XM_009551027.1"/>
</dbReference>
<dbReference type="Proteomes" id="UP000030671">
    <property type="component" value="Unassembled WGS sequence"/>
</dbReference>
<keyword evidence="4 8" id="KW-0812">Transmembrane</keyword>
<dbReference type="OrthoDB" id="44756at2759"/>
<dbReference type="HOGENOM" id="CLU_122437_2_0_1"/>
<evidence type="ECO:0000256" key="8">
    <source>
        <dbReference type="SAM" id="Phobius"/>
    </source>
</evidence>
<accession>W4K1S4</accession>
<dbReference type="PANTHER" id="PTHR21181:SF7">
    <property type="entry name" value="ER MEMBRANE PROTEIN COMPLEX SUBUNIT 5"/>
    <property type="match status" value="1"/>
</dbReference>
<sequence>MAKQLLGNVLLSFSIALLLHAAFSTYEHLSHLKALGRPEDLLPFDIILETLLSLAFGIFSASIRAPETREITWASEMKKWSIDDMDSRLGFANFVTRGTVLGASSTHS</sequence>
<evidence type="ECO:0000313" key="10">
    <source>
        <dbReference type="Proteomes" id="UP000030671"/>
    </source>
</evidence>
<keyword evidence="7 8" id="KW-0472">Membrane</keyword>
<dbReference type="eggNOG" id="KOG3918">
    <property type="taxonomic scope" value="Eukaryota"/>
</dbReference>
<dbReference type="AlphaFoldDB" id="W4K1S4"/>
<dbReference type="EMBL" id="KI925461">
    <property type="protein sequence ID" value="ETW79051.1"/>
    <property type="molecule type" value="Genomic_DNA"/>
</dbReference>
<dbReference type="InParanoid" id="W4K1S4"/>
<dbReference type="PANTHER" id="PTHR21181">
    <property type="match status" value="1"/>
</dbReference>
<evidence type="ECO:0000256" key="4">
    <source>
        <dbReference type="ARBA" id="ARBA00022692"/>
    </source>
</evidence>
<dbReference type="GO" id="GO:0005769">
    <property type="term" value="C:early endosome"/>
    <property type="evidence" value="ECO:0007669"/>
    <property type="project" value="TreeGrafter"/>
</dbReference>
<evidence type="ECO:0000256" key="3">
    <source>
        <dbReference type="ARBA" id="ARBA00011276"/>
    </source>
</evidence>
<evidence type="ECO:0008006" key="11">
    <source>
        <dbReference type="Google" id="ProtNLM"/>
    </source>
</evidence>
<comment type="similarity">
    <text evidence="2">Belongs to the membrane magnesium transporter (TC 1.A.67) family.</text>
</comment>
<keyword evidence="10" id="KW-1185">Reference proteome</keyword>
<evidence type="ECO:0000256" key="6">
    <source>
        <dbReference type="ARBA" id="ARBA00022989"/>
    </source>
</evidence>
<feature type="transmembrane region" description="Helical" evidence="8">
    <location>
        <begin position="40"/>
        <end position="59"/>
    </location>
</feature>
<keyword evidence="5" id="KW-0256">Endoplasmic reticulum</keyword>
<proteinExistence type="inferred from homology"/>
<reference evidence="9 10" key="1">
    <citation type="journal article" date="2012" name="New Phytol.">
        <title>Insight into trade-off between wood decay and parasitism from the genome of a fungal forest pathogen.</title>
        <authorList>
            <person name="Olson A."/>
            <person name="Aerts A."/>
            <person name="Asiegbu F."/>
            <person name="Belbahri L."/>
            <person name="Bouzid O."/>
            <person name="Broberg A."/>
            <person name="Canback B."/>
            <person name="Coutinho P.M."/>
            <person name="Cullen D."/>
            <person name="Dalman K."/>
            <person name="Deflorio G."/>
            <person name="van Diepen L.T."/>
            <person name="Dunand C."/>
            <person name="Duplessis S."/>
            <person name="Durling M."/>
            <person name="Gonthier P."/>
            <person name="Grimwood J."/>
            <person name="Fossdal C.G."/>
            <person name="Hansson D."/>
            <person name="Henrissat B."/>
            <person name="Hietala A."/>
            <person name="Himmelstrand K."/>
            <person name="Hoffmeister D."/>
            <person name="Hogberg N."/>
            <person name="James T.Y."/>
            <person name="Karlsson M."/>
            <person name="Kohler A."/>
            <person name="Kues U."/>
            <person name="Lee Y.H."/>
            <person name="Lin Y.C."/>
            <person name="Lind M."/>
            <person name="Lindquist E."/>
            <person name="Lombard V."/>
            <person name="Lucas S."/>
            <person name="Lunden K."/>
            <person name="Morin E."/>
            <person name="Murat C."/>
            <person name="Park J."/>
            <person name="Raffaello T."/>
            <person name="Rouze P."/>
            <person name="Salamov A."/>
            <person name="Schmutz J."/>
            <person name="Solheim H."/>
            <person name="Stahlberg J."/>
            <person name="Velez H."/>
            <person name="de Vries R.P."/>
            <person name="Wiebenga A."/>
            <person name="Woodward S."/>
            <person name="Yakovlev I."/>
            <person name="Garbelotto M."/>
            <person name="Martin F."/>
            <person name="Grigoriev I.V."/>
            <person name="Stenlid J."/>
        </authorList>
    </citation>
    <scope>NUCLEOTIDE SEQUENCE [LARGE SCALE GENOMIC DNA]</scope>
    <source>
        <strain evidence="9 10">TC 32-1</strain>
    </source>
</reference>
<dbReference type="GO" id="GO:0005794">
    <property type="term" value="C:Golgi apparatus"/>
    <property type="evidence" value="ECO:0007669"/>
    <property type="project" value="TreeGrafter"/>
</dbReference>
<comment type="subunit">
    <text evidence="3">Component of the ER membrane protein complex (EMC).</text>
</comment>
<evidence type="ECO:0000256" key="7">
    <source>
        <dbReference type="ARBA" id="ARBA00023136"/>
    </source>
</evidence>
<protein>
    <recommendedName>
        <fullName evidence="11">Membrane magnesium transporter</fullName>
    </recommendedName>
</protein>
<dbReference type="GO" id="GO:0022890">
    <property type="term" value="F:inorganic cation transmembrane transporter activity"/>
    <property type="evidence" value="ECO:0007669"/>
    <property type="project" value="TreeGrafter"/>
</dbReference>
<comment type="subcellular location">
    <subcellularLocation>
        <location evidence="1">Endoplasmic reticulum membrane</location>
        <topology evidence="1">Multi-pass membrane protein</topology>
    </subcellularLocation>
</comment>
<evidence type="ECO:0000256" key="2">
    <source>
        <dbReference type="ARBA" id="ARBA00006109"/>
    </source>
</evidence>
<dbReference type="Pfam" id="PF10270">
    <property type="entry name" value="MMgT"/>
    <property type="match status" value="1"/>
</dbReference>
<dbReference type="STRING" id="747525.W4K1S4"/>
<dbReference type="InterPro" id="IPR018937">
    <property type="entry name" value="MMgT"/>
</dbReference>
<dbReference type="KEGG" id="hir:HETIRDRAFT_323027"/>